<dbReference type="SUPFAM" id="SSF53623">
    <property type="entry name" value="MurD-like peptide ligases, catalytic domain"/>
    <property type="match status" value="1"/>
</dbReference>
<dbReference type="PANTHER" id="PTHR43445:SF3">
    <property type="entry name" value="UDP-N-ACETYLMURAMATE--L-ALANINE LIGASE"/>
    <property type="match status" value="1"/>
</dbReference>
<feature type="domain" description="Mur ligase N-terminal catalytic" evidence="16">
    <location>
        <begin position="15"/>
        <end position="115"/>
    </location>
</feature>
<evidence type="ECO:0000256" key="2">
    <source>
        <dbReference type="ARBA" id="ARBA00004752"/>
    </source>
</evidence>
<sequence>MKQLTHIQPIQTYFFVGIGGIGMSALARYFHQNGKSVLGYDRTASALTAKLVEEGISVCFQEDEAISALQKIDSTTAAIVYTPAISKVSTLWNFFSNEDFYSIKRAELLGKLTQDKFCLAVAGTHGKTTTTSILTHILKENGVGVTAFLGGILSEEQTNFISTGQDVYVVEADEFDRSFLQLQPTAAVITSEDADHLEIYGTAEALKESFVKFSQQVSGQVFTASGIDIDGEKIGFVETDDIYAENIRVQNGSYVFDLVLKGEIAQDIQLSLPGKHNLFNAISAVALAAFYNPKKWKDFAKSLSSFQGVQRRFNYLIREENLSIIDDYAHHPTEIAAAHQAAKEMHPDENLMLIFQPHLFSRTQKFAADFAQSLMLFDEICILEIYPAREEPIDGIDAAFLAQKINTKPVKVIEKSEMLSSIQNSTCKVILLLGAGDIGVEAQKIKAHFNHEMELE</sequence>
<evidence type="ECO:0000313" key="19">
    <source>
        <dbReference type="EMBL" id="GGE39731.1"/>
    </source>
</evidence>
<proteinExistence type="inferred from homology"/>
<accession>A0ABQ1SJM9</accession>
<evidence type="ECO:0000256" key="13">
    <source>
        <dbReference type="ARBA" id="ARBA00047833"/>
    </source>
</evidence>
<name>A0ABQ1SJM9_9FLAO</name>
<evidence type="ECO:0000256" key="12">
    <source>
        <dbReference type="ARBA" id="ARBA00023316"/>
    </source>
</evidence>
<feature type="domain" description="Mur ligase C-terminal" evidence="17">
    <location>
        <begin position="311"/>
        <end position="435"/>
    </location>
</feature>
<keyword evidence="15" id="KW-0812">Transmembrane</keyword>
<evidence type="ECO:0000256" key="11">
    <source>
        <dbReference type="ARBA" id="ARBA00023306"/>
    </source>
</evidence>
<dbReference type="Proteomes" id="UP000599179">
    <property type="component" value="Unassembled WGS sequence"/>
</dbReference>
<keyword evidence="6 14" id="KW-0132">Cell division</keyword>
<evidence type="ECO:0000256" key="7">
    <source>
        <dbReference type="ARBA" id="ARBA00022741"/>
    </source>
</evidence>
<reference evidence="20" key="1">
    <citation type="journal article" date="2019" name="Int. J. Syst. Evol. Microbiol.">
        <title>The Global Catalogue of Microorganisms (GCM) 10K type strain sequencing project: providing services to taxonomists for standard genome sequencing and annotation.</title>
        <authorList>
            <consortium name="The Broad Institute Genomics Platform"/>
            <consortium name="The Broad Institute Genome Sequencing Center for Infectious Disease"/>
            <person name="Wu L."/>
            <person name="Ma J."/>
        </authorList>
    </citation>
    <scope>NUCLEOTIDE SEQUENCE [LARGE SCALE GENOMIC DNA]</scope>
    <source>
        <strain evidence="20">CGMCC 1.12931</strain>
    </source>
</reference>
<evidence type="ECO:0000256" key="9">
    <source>
        <dbReference type="ARBA" id="ARBA00022960"/>
    </source>
</evidence>
<evidence type="ECO:0000313" key="20">
    <source>
        <dbReference type="Proteomes" id="UP000599179"/>
    </source>
</evidence>
<feature type="transmembrane region" description="Helical" evidence="15">
    <location>
        <begin position="12"/>
        <end position="30"/>
    </location>
</feature>
<dbReference type="InterPro" id="IPR000713">
    <property type="entry name" value="Mur_ligase_N"/>
</dbReference>
<dbReference type="HAMAP" id="MF_00046">
    <property type="entry name" value="MurC"/>
    <property type="match status" value="1"/>
</dbReference>
<keyword evidence="5 14" id="KW-0436">Ligase</keyword>
<feature type="domain" description="Mur ligase central" evidence="18">
    <location>
        <begin position="121"/>
        <end position="288"/>
    </location>
</feature>
<dbReference type="Pfam" id="PF08245">
    <property type="entry name" value="Mur_ligase_M"/>
    <property type="match status" value="1"/>
</dbReference>
<evidence type="ECO:0000256" key="14">
    <source>
        <dbReference type="HAMAP-Rule" id="MF_00046"/>
    </source>
</evidence>
<evidence type="ECO:0000256" key="1">
    <source>
        <dbReference type="ARBA" id="ARBA00004496"/>
    </source>
</evidence>
<dbReference type="InterPro" id="IPR013221">
    <property type="entry name" value="Mur_ligase_cen"/>
</dbReference>
<dbReference type="Pfam" id="PF02875">
    <property type="entry name" value="Mur_ligase_C"/>
    <property type="match status" value="1"/>
</dbReference>
<dbReference type="Pfam" id="PF01225">
    <property type="entry name" value="Mur_ligase"/>
    <property type="match status" value="1"/>
</dbReference>
<evidence type="ECO:0000259" key="17">
    <source>
        <dbReference type="Pfam" id="PF02875"/>
    </source>
</evidence>
<dbReference type="RefSeq" id="WP_188458968.1">
    <property type="nucleotide sequence ID" value="NZ_BMGM01000008.1"/>
</dbReference>
<keyword evidence="4 14" id="KW-0963">Cytoplasm</keyword>
<evidence type="ECO:0000259" key="16">
    <source>
        <dbReference type="Pfam" id="PF01225"/>
    </source>
</evidence>
<comment type="function">
    <text evidence="14">Cell wall formation.</text>
</comment>
<keyword evidence="8 14" id="KW-0067">ATP-binding</keyword>
<dbReference type="PANTHER" id="PTHR43445">
    <property type="entry name" value="UDP-N-ACETYLMURAMATE--L-ALANINE LIGASE-RELATED"/>
    <property type="match status" value="1"/>
</dbReference>
<comment type="catalytic activity">
    <reaction evidence="13 14">
        <text>UDP-N-acetyl-alpha-D-muramate + L-alanine + ATP = UDP-N-acetyl-alpha-D-muramoyl-L-alanine + ADP + phosphate + H(+)</text>
        <dbReference type="Rhea" id="RHEA:23372"/>
        <dbReference type="ChEBI" id="CHEBI:15378"/>
        <dbReference type="ChEBI" id="CHEBI:30616"/>
        <dbReference type="ChEBI" id="CHEBI:43474"/>
        <dbReference type="ChEBI" id="CHEBI:57972"/>
        <dbReference type="ChEBI" id="CHEBI:70757"/>
        <dbReference type="ChEBI" id="CHEBI:83898"/>
        <dbReference type="ChEBI" id="CHEBI:456216"/>
        <dbReference type="EC" id="6.3.2.8"/>
    </reaction>
</comment>
<evidence type="ECO:0000256" key="6">
    <source>
        <dbReference type="ARBA" id="ARBA00022618"/>
    </source>
</evidence>
<dbReference type="SUPFAM" id="SSF53244">
    <property type="entry name" value="MurD-like peptide ligases, peptide-binding domain"/>
    <property type="match status" value="1"/>
</dbReference>
<gene>
    <name evidence="14 19" type="primary">murC</name>
    <name evidence="19" type="ORF">GCM10010832_19920</name>
</gene>
<keyword evidence="20" id="KW-1185">Reference proteome</keyword>
<dbReference type="NCBIfam" id="TIGR01082">
    <property type="entry name" value="murC"/>
    <property type="match status" value="1"/>
</dbReference>
<dbReference type="Gene3D" id="3.40.1190.10">
    <property type="entry name" value="Mur-like, catalytic domain"/>
    <property type="match status" value="1"/>
</dbReference>
<dbReference type="Gene3D" id="3.40.50.720">
    <property type="entry name" value="NAD(P)-binding Rossmann-like Domain"/>
    <property type="match status" value="1"/>
</dbReference>
<comment type="subcellular location">
    <subcellularLocation>
        <location evidence="1 14">Cytoplasm</location>
    </subcellularLocation>
</comment>
<keyword evidence="12 14" id="KW-0961">Cell wall biogenesis/degradation</keyword>
<comment type="pathway">
    <text evidence="2 14">Cell wall biogenesis; peptidoglycan biosynthesis.</text>
</comment>
<feature type="binding site" evidence="14">
    <location>
        <begin position="123"/>
        <end position="129"/>
    </location>
    <ligand>
        <name>ATP</name>
        <dbReference type="ChEBI" id="CHEBI:30616"/>
    </ligand>
</feature>
<evidence type="ECO:0000256" key="4">
    <source>
        <dbReference type="ARBA" id="ARBA00022490"/>
    </source>
</evidence>
<dbReference type="EC" id="6.3.2.8" evidence="3 14"/>
<comment type="caution">
    <text evidence="19">The sequence shown here is derived from an EMBL/GenBank/DDBJ whole genome shotgun (WGS) entry which is preliminary data.</text>
</comment>
<protein>
    <recommendedName>
        <fullName evidence="3 14">UDP-N-acetylmuramate--L-alanine ligase</fullName>
        <ecNumber evidence="3 14">6.3.2.8</ecNumber>
    </recommendedName>
    <alternativeName>
        <fullName evidence="14">UDP-N-acetylmuramoyl-L-alanine synthetase</fullName>
    </alternativeName>
</protein>
<dbReference type="GO" id="GO:0016874">
    <property type="term" value="F:ligase activity"/>
    <property type="evidence" value="ECO:0007669"/>
    <property type="project" value="UniProtKB-KW"/>
</dbReference>
<dbReference type="EMBL" id="BMGM01000008">
    <property type="protein sequence ID" value="GGE39731.1"/>
    <property type="molecule type" value="Genomic_DNA"/>
</dbReference>
<dbReference type="Gene3D" id="3.90.190.20">
    <property type="entry name" value="Mur ligase, C-terminal domain"/>
    <property type="match status" value="1"/>
</dbReference>
<comment type="similarity">
    <text evidence="14">Belongs to the MurCDEF family.</text>
</comment>
<keyword evidence="15" id="KW-0472">Membrane</keyword>
<dbReference type="InterPro" id="IPR036565">
    <property type="entry name" value="Mur-like_cat_sf"/>
</dbReference>
<evidence type="ECO:0000256" key="10">
    <source>
        <dbReference type="ARBA" id="ARBA00022984"/>
    </source>
</evidence>
<evidence type="ECO:0000256" key="5">
    <source>
        <dbReference type="ARBA" id="ARBA00022598"/>
    </source>
</evidence>
<keyword evidence="7 14" id="KW-0547">Nucleotide-binding</keyword>
<dbReference type="SUPFAM" id="SSF51984">
    <property type="entry name" value="MurCD N-terminal domain"/>
    <property type="match status" value="1"/>
</dbReference>
<dbReference type="InterPro" id="IPR004101">
    <property type="entry name" value="Mur_ligase_C"/>
</dbReference>
<organism evidence="19 20">
    <name type="scientific">Psychroflexus planctonicus</name>
    <dbReference type="NCBI Taxonomy" id="1526575"/>
    <lineage>
        <taxon>Bacteria</taxon>
        <taxon>Pseudomonadati</taxon>
        <taxon>Bacteroidota</taxon>
        <taxon>Flavobacteriia</taxon>
        <taxon>Flavobacteriales</taxon>
        <taxon>Flavobacteriaceae</taxon>
        <taxon>Psychroflexus</taxon>
    </lineage>
</organism>
<keyword evidence="10 14" id="KW-0573">Peptidoglycan synthesis</keyword>
<keyword evidence="9 14" id="KW-0133">Cell shape</keyword>
<dbReference type="InterPro" id="IPR036615">
    <property type="entry name" value="Mur_ligase_C_dom_sf"/>
</dbReference>
<evidence type="ECO:0000256" key="15">
    <source>
        <dbReference type="SAM" id="Phobius"/>
    </source>
</evidence>
<keyword evidence="15" id="KW-1133">Transmembrane helix</keyword>
<evidence type="ECO:0000256" key="3">
    <source>
        <dbReference type="ARBA" id="ARBA00012211"/>
    </source>
</evidence>
<dbReference type="InterPro" id="IPR005758">
    <property type="entry name" value="UDP-N-AcMur_Ala_ligase_MurC"/>
</dbReference>
<evidence type="ECO:0000259" key="18">
    <source>
        <dbReference type="Pfam" id="PF08245"/>
    </source>
</evidence>
<dbReference type="InterPro" id="IPR050061">
    <property type="entry name" value="MurCDEF_pg_biosynth"/>
</dbReference>
<evidence type="ECO:0000256" key="8">
    <source>
        <dbReference type="ARBA" id="ARBA00022840"/>
    </source>
</evidence>
<keyword evidence="11 14" id="KW-0131">Cell cycle</keyword>